<feature type="domain" description="S1 motif" evidence="7">
    <location>
        <begin position="297"/>
        <end position="366"/>
    </location>
</feature>
<dbReference type="UniPathway" id="UPA00059">
    <property type="reaction ID" value="UER00105"/>
</dbReference>
<dbReference type="Gene3D" id="3.40.50.11270">
    <property type="match status" value="1"/>
</dbReference>
<comment type="catalytic activity">
    <reaction evidence="6">
        <text>dimethylallyl diphosphate + 2 oxidized [2Fe-2S]-[ferredoxin] + H2O = (2E)-4-hydroxy-3-methylbut-2-enyl diphosphate + 2 reduced [2Fe-2S]-[ferredoxin] + 2 H(+)</text>
        <dbReference type="Rhea" id="RHEA:24825"/>
        <dbReference type="Rhea" id="RHEA-COMP:10000"/>
        <dbReference type="Rhea" id="RHEA-COMP:10001"/>
        <dbReference type="ChEBI" id="CHEBI:15377"/>
        <dbReference type="ChEBI" id="CHEBI:15378"/>
        <dbReference type="ChEBI" id="CHEBI:33737"/>
        <dbReference type="ChEBI" id="CHEBI:33738"/>
        <dbReference type="ChEBI" id="CHEBI:57623"/>
        <dbReference type="ChEBI" id="CHEBI:128753"/>
        <dbReference type="EC" id="1.17.7.4"/>
    </reaction>
</comment>
<feature type="active site" description="Proton donor" evidence="6">
    <location>
        <position position="125"/>
    </location>
</feature>
<evidence type="ECO:0000313" key="8">
    <source>
        <dbReference type="EMBL" id="QAT61714.1"/>
    </source>
</evidence>
<keyword evidence="4 6" id="KW-0411">Iron-sulfur</keyword>
<feature type="binding site" evidence="6">
    <location>
        <position position="218"/>
    </location>
    <ligand>
        <name>isopentenyl diphosphate</name>
        <dbReference type="ChEBI" id="CHEBI:128769"/>
    </ligand>
</feature>
<feature type="binding site" evidence="6">
    <location>
        <position position="123"/>
    </location>
    <ligand>
        <name>isopentenyl diphosphate</name>
        <dbReference type="ChEBI" id="CHEBI:128769"/>
    </ligand>
</feature>
<feature type="binding site" evidence="6">
    <location>
        <position position="123"/>
    </location>
    <ligand>
        <name>dimethylallyl diphosphate</name>
        <dbReference type="ChEBI" id="CHEBI:57623"/>
    </ligand>
</feature>
<dbReference type="RefSeq" id="WP_071138665.1">
    <property type="nucleotide sequence ID" value="NZ_CP035282.1"/>
</dbReference>
<keyword evidence="2 6" id="KW-0479">Metal-binding</keyword>
<dbReference type="FunFam" id="2.40.50.140:FF:000051">
    <property type="entry name" value="RNA-binding transcriptional accessory protein"/>
    <property type="match status" value="1"/>
</dbReference>
<feature type="binding site" evidence="6">
    <location>
        <position position="73"/>
    </location>
    <ligand>
        <name>(2E)-4-hydroxy-3-methylbut-2-enyl diphosphate</name>
        <dbReference type="ChEBI" id="CHEBI:128753"/>
    </ligand>
</feature>
<feature type="domain" description="S1 motif" evidence="7">
    <location>
        <begin position="384"/>
        <end position="450"/>
    </location>
</feature>
<comment type="pathway">
    <text evidence="6">Isoprenoid biosynthesis; isopentenyl diphosphate biosynthesis via DXP pathway; isopentenyl diphosphate from 1-deoxy-D-xylulose 5-phosphate: step 6/6.</text>
</comment>
<keyword evidence="6 8" id="KW-0560">Oxidoreductase</keyword>
<dbReference type="KEGG" id="spoa:EQM13_08995"/>
<keyword evidence="3 6" id="KW-0408">Iron</keyword>
<feature type="binding site" evidence="6">
    <location>
        <position position="219"/>
    </location>
    <ligand>
        <name>dimethylallyl diphosphate</name>
        <dbReference type="ChEBI" id="CHEBI:57623"/>
    </ligand>
</feature>
<feature type="binding site" evidence="6">
    <location>
        <position position="261"/>
    </location>
    <ligand>
        <name>dimethylallyl diphosphate</name>
        <dbReference type="ChEBI" id="CHEBI:57623"/>
    </ligand>
</feature>
<dbReference type="PANTHER" id="PTHR30426:SF0">
    <property type="entry name" value="4-HYDROXY-3-METHYLBUT-2-ENYL DIPHOSPHATE REDUCTASE"/>
    <property type="match status" value="1"/>
</dbReference>
<dbReference type="EMBL" id="CP035282">
    <property type="protein sequence ID" value="QAT61714.1"/>
    <property type="molecule type" value="Genomic_DNA"/>
</dbReference>
<dbReference type="SMART" id="SM00316">
    <property type="entry name" value="S1"/>
    <property type="match status" value="4"/>
</dbReference>
<dbReference type="GO" id="GO:0051539">
    <property type="term" value="F:4 iron, 4 sulfur cluster binding"/>
    <property type="evidence" value="ECO:0007669"/>
    <property type="project" value="UniProtKB-UniRule"/>
</dbReference>
<feature type="binding site" evidence="6">
    <location>
        <position position="161"/>
    </location>
    <ligand>
        <name>(2E)-4-hydroxy-3-methylbut-2-enyl diphosphate</name>
        <dbReference type="ChEBI" id="CHEBI:128753"/>
    </ligand>
</feature>
<feature type="binding site" evidence="6">
    <location>
        <position position="12"/>
    </location>
    <ligand>
        <name>[4Fe-4S] cluster</name>
        <dbReference type="ChEBI" id="CHEBI:49883"/>
    </ligand>
</feature>
<feature type="binding site" evidence="6">
    <location>
        <position position="189"/>
    </location>
    <ligand>
        <name>[4Fe-4S] cluster</name>
        <dbReference type="ChEBI" id="CHEBI:49883"/>
    </ligand>
</feature>
<dbReference type="Proteomes" id="UP000287969">
    <property type="component" value="Chromosome"/>
</dbReference>
<gene>
    <name evidence="6" type="primary">ispH</name>
    <name evidence="8" type="ORF">EQM13_08995</name>
</gene>
<evidence type="ECO:0000256" key="2">
    <source>
        <dbReference type="ARBA" id="ARBA00022723"/>
    </source>
</evidence>
<evidence type="ECO:0000256" key="1">
    <source>
        <dbReference type="ARBA" id="ARBA00022485"/>
    </source>
</evidence>
<dbReference type="CDD" id="cd13944">
    <property type="entry name" value="lytB_ispH"/>
    <property type="match status" value="1"/>
</dbReference>
<comment type="pathway">
    <text evidence="6">Isoprenoid biosynthesis; dimethylallyl diphosphate biosynthesis; dimethylallyl diphosphate from (2E)-4-hydroxy-3-methylbutenyl diphosphate: step 1/1.</text>
</comment>
<reference evidence="9" key="1">
    <citation type="submission" date="2019-01" db="EMBL/GenBank/DDBJ databases">
        <title>Draft genomes of a novel of Sporanaerobacter strains.</title>
        <authorList>
            <person name="Ma S."/>
        </authorList>
    </citation>
    <scope>NUCLEOTIDE SEQUENCE [LARGE SCALE GENOMIC DNA]</scope>
    <source>
        <strain evidence="9">NJN-17</strain>
    </source>
</reference>
<dbReference type="InterPro" id="IPR003029">
    <property type="entry name" value="S1_domain"/>
</dbReference>
<dbReference type="GO" id="GO:0003729">
    <property type="term" value="F:mRNA binding"/>
    <property type="evidence" value="ECO:0007669"/>
    <property type="project" value="UniProtKB-ARBA"/>
</dbReference>
<dbReference type="GO" id="GO:0016114">
    <property type="term" value="P:terpenoid biosynthetic process"/>
    <property type="evidence" value="ECO:0007669"/>
    <property type="project" value="UniProtKB-UniRule"/>
</dbReference>
<dbReference type="GO" id="GO:0005737">
    <property type="term" value="C:cytoplasm"/>
    <property type="evidence" value="ECO:0007669"/>
    <property type="project" value="UniProtKB-ARBA"/>
</dbReference>
<feature type="binding site" evidence="6">
    <location>
        <position position="218"/>
    </location>
    <ligand>
        <name>dimethylallyl diphosphate</name>
        <dbReference type="ChEBI" id="CHEBI:57623"/>
    </ligand>
</feature>
<dbReference type="CDD" id="cd05687">
    <property type="entry name" value="S1_RPS1_repeat_ec1_hs1"/>
    <property type="match status" value="1"/>
</dbReference>
<feature type="binding site" evidence="6">
    <location>
        <position position="261"/>
    </location>
    <ligand>
        <name>(2E)-4-hydroxy-3-methylbut-2-enyl diphosphate</name>
        <dbReference type="ChEBI" id="CHEBI:128753"/>
    </ligand>
</feature>
<feature type="binding site" evidence="6">
    <location>
        <position position="73"/>
    </location>
    <ligand>
        <name>dimethylallyl diphosphate</name>
        <dbReference type="ChEBI" id="CHEBI:57623"/>
    </ligand>
</feature>
<feature type="binding site" evidence="6">
    <location>
        <position position="95"/>
    </location>
    <ligand>
        <name>[4Fe-4S] cluster</name>
        <dbReference type="ChEBI" id="CHEBI:49883"/>
    </ligand>
</feature>
<accession>A0A410QCX9</accession>
<feature type="domain" description="S1 motif" evidence="7">
    <location>
        <begin position="556"/>
        <end position="625"/>
    </location>
</feature>
<dbReference type="InterPro" id="IPR003451">
    <property type="entry name" value="LytB/IspH"/>
</dbReference>
<dbReference type="CDD" id="cd05688">
    <property type="entry name" value="S1_RPS1_repeat_ec3"/>
    <property type="match status" value="1"/>
</dbReference>
<evidence type="ECO:0000256" key="6">
    <source>
        <dbReference type="HAMAP-Rule" id="MF_00191"/>
    </source>
</evidence>
<feature type="binding site" evidence="6">
    <location>
        <position position="219"/>
    </location>
    <ligand>
        <name>isopentenyl diphosphate</name>
        <dbReference type="ChEBI" id="CHEBI:128769"/>
    </ligand>
</feature>
<feature type="binding site" evidence="6">
    <location>
        <position position="261"/>
    </location>
    <ligand>
        <name>isopentenyl diphosphate</name>
        <dbReference type="ChEBI" id="CHEBI:128769"/>
    </ligand>
</feature>
<comment type="similarity">
    <text evidence="6">Belongs to the IspH family.</text>
</comment>
<comment type="function">
    <text evidence="6">Catalyzes the conversion of 1-hydroxy-2-methyl-2-(E)-butenyl 4-diphosphate (HMBPP) into a mixture of isopentenyl diphosphate (IPP) and dimethylallyl diphosphate (DMAPP). Acts in the terminal step of the DOXP/MEP pathway for isoprenoid precursor biosynthesis.</text>
</comment>
<keyword evidence="8" id="KW-0687">Ribonucleoprotein</keyword>
<comment type="function">
    <text evidence="5">Binds mRNA; thus facilitating recognition of the initiation point. It is needed to translate mRNA with a short Shine-Dalgarno (SD) purine-rich sequence.</text>
</comment>
<feature type="binding site" evidence="6">
    <location>
        <position position="123"/>
    </location>
    <ligand>
        <name>(2E)-4-hydroxy-3-methylbut-2-enyl diphosphate</name>
        <dbReference type="ChEBI" id="CHEBI:128753"/>
    </ligand>
</feature>
<feature type="binding site" evidence="6">
    <location>
        <position position="219"/>
    </location>
    <ligand>
        <name>(2E)-4-hydroxy-3-methylbut-2-enyl diphosphate</name>
        <dbReference type="ChEBI" id="CHEBI:128753"/>
    </ligand>
</feature>
<feature type="binding site" evidence="6">
    <location>
        <position position="217"/>
    </location>
    <ligand>
        <name>(2E)-4-hydroxy-3-methylbut-2-enyl diphosphate</name>
        <dbReference type="ChEBI" id="CHEBI:128753"/>
    </ligand>
</feature>
<name>A0A410QCX9_9FIRM</name>
<evidence type="ECO:0000259" key="7">
    <source>
        <dbReference type="PROSITE" id="PS50126"/>
    </source>
</evidence>
<dbReference type="GO" id="GO:0019288">
    <property type="term" value="P:isopentenyl diphosphate biosynthetic process, methylerythritol 4-phosphate pathway"/>
    <property type="evidence" value="ECO:0007669"/>
    <property type="project" value="UniProtKB-UniRule"/>
</dbReference>
<proteinExistence type="inferred from homology"/>
<dbReference type="Pfam" id="PF02401">
    <property type="entry name" value="LYTB"/>
    <property type="match status" value="1"/>
</dbReference>
<dbReference type="GO" id="GO:0005840">
    <property type="term" value="C:ribosome"/>
    <property type="evidence" value="ECO:0007669"/>
    <property type="project" value="UniProtKB-KW"/>
</dbReference>
<feature type="domain" description="S1 motif" evidence="7">
    <location>
        <begin position="471"/>
        <end position="539"/>
    </location>
</feature>
<feature type="binding site" evidence="6">
    <location>
        <position position="217"/>
    </location>
    <ligand>
        <name>dimethylallyl diphosphate</name>
        <dbReference type="ChEBI" id="CHEBI:57623"/>
    </ligand>
</feature>
<feature type="binding site" evidence="6">
    <location>
        <position position="218"/>
    </location>
    <ligand>
        <name>(2E)-4-hydroxy-3-methylbut-2-enyl diphosphate</name>
        <dbReference type="ChEBI" id="CHEBI:128753"/>
    </ligand>
</feature>
<dbReference type="FunFam" id="2.40.50.140:FF:000103">
    <property type="entry name" value="protein RRP5 homolog"/>
    <property type="match status" value="1"/>
</dbReference>
<dbReference type="PRINTS" id="PR00681">
    <property type="entry name" value="RIBOSOMALS1"/>
</dbReference>
<dbReference type="OrthoDB" id="9804077at2"/>
<feature type="binding site" evidence="6">
    <location>
        <position position="217"/>
    </location>
    <ligand>
        <name>isopentenyl diphosphate</name>
        <dbReference type="ChEBI" id="CHEBI:128769"/>
    </ligand>
</feature>
<dbReference type="Pfam" id="PF00575">
    <property type="entry name" value="S1"/>
    <property type="match status" value="4"/>
</dbReference>
<feature type="binding site" evidence="6">
    <location>
        <position position="41"/>
    </location>
    <ligand>
        <name>dimethylallyl diphosphate</name>
        <dbReference type="ChEBI" id="CHEBI:57623"/>
    </ligand>
</feature>
<evidence type="ECO:0000256" key="4">
    <source>
        <dbReference type="ARBA" id="ARBA00023014"/>
    </source>
</evidence>
<keyword evidence="9" id="KW-1185">Reference proteome</keyword>
<dbReference type="HAMAP" id="MF_00191">
    <property type="entry name" value="IspH"/>
    <property type="match status" value="1"/>
</dbReference>
<keyword evidence="6" id="KW-0414">Isoprene biosynthesis</keyword>
<feature type="binding site" evidence="6">
    <location>
        <position position="73"/>
    </location>
    <ligand>
        <name>isopentenyl diphosphate</name>
        <dbReference type="ChEBI" id="CHEBI:128769"/>
    </ligand>
</feature>
<evidence type="ECO:0000313" key="9">
    <source>
        <dbReference type="Proteomes" id="UP000287969"/>
    </source>
</evidence>
<dbReference type="NCBIfam" id="NF005208">
    <property type="entry name" value="PRK06676.1"/>
    <property type="match status" value="1"/>
</dbReference>
<comment type="cofactor">
    <cofactor evidence="6">
        <name>[4Fe-4S] cluster</name>
        <dbReference type="ChEBI" id="CHEBI:49883"/>
    </cofactor>
    <text evidence="6">Binds 1 [4Fe-4S] cluster per subunit.</text>
</comment>
<dbReference type="EC" id="1.17.7.4" evidence="6"/>
<dbReference type="AlphaFoldDB" id="A0A410QCX9"/>
<protein>
    <recommendedName>
        <fullName evidence="6">4-hydroxy-3-methylbut-2-enyl diphosphate reductase</fullName>
        <shortName evidence="6">HMBPP reductase</shortName>
        <ecNumber evidence="6">1.17.7.4</ecNumber>
    </recommendedName>
</protein>
<dbReference type="PANTHER" id="PTHR30426">
    <property type="entry name" value="4-HYDROXY-3-METHYLBUT-2-ENYL DIPHOSPHATE REDUCTASE"/>
    <property type="match status" value="1"/>
</dbReference>
<dbReference type="PROSITE" id="PS50126">
    <property type="entry name" value="S1"/>
    <property type="match status" value="4"/>
</dbReference>
<dbReference type="GO" id="GO:0051745">
    <property type="term" value="F:4-hydroxy-3-methylbut-2-enyl diphosphate reductase activity"/>
    <property type="evidence" value="ECO:0007669"/>
    <property type="project" value="UniProtKB-UniRule"/>
</dbReference>
<dbReference type="InterPro" id="IPR035104">
    <property type="entry name" value="Ribosomal_protein_S1-like"/>
</dbReference>
<evidence type="ECO:0000256" key="3">
    <source>
        <dbReference type="ARBA" id="ARBA00023004"/>
    </source>
</evidence>
<feature type="binding site" evidence="6">
    <location>
        <position position="41"/>
    </location>
    <ligand>
        <name>isopentenyl diphosphate</name>
        <dbReference type="ChEBI" id="CHEBI:128769"/>
    </ligand>
</feature>
<comment type="catalytic activity">
    <reaction evidence="6">
        <text>isopentenyl diphosphate + 2 oxidized [2Fe-2S]-[ferredoxin] + H2O = (2E)-4-hydroxy-3-methylbut-2-enyl diphosphate + 2 reduced [2Fe-2S]-[ferredoxin] + 2 H(+)</text>
        <dbReference type="Rhea" id="RHEA:24488"/>
        <dbReference type="Rhea" id="RHEA-COMP:10000"/>
        <dbReference type="Rhea" id="RHEA-COMP:10001"/>
        <dbReference type="ChEBI" id="CHEBI:15377"/>
        <dbReference type="ChEBI" id="CHEBI:15378"/>
        <dbReference type="ChEBI" id="CHEBI:33737"/>
        <dbReference type="ChEBI" id="CHEBI:33738"/>
        <dbReference type="ChEBI" id="CHEBI:128753"/>
        <dbReference type="ChEBI" id="CHEBI:128769"/>
        <dbReference type="EC" id="1.17.7.4"/>
    </reaction>
</comment>
<dbReference type="NCBIfam" id="NF000907">
    <property type="entry name" value="PRK00087.1"/>
    <property type="match status" value="1"/>
</dbReference>
<dbReference type="SUPFAM" id="SSF50249">
    <property type="entry name" value="Nucleic acid-binding proteins"/>
    <property type="match status" value="4"/>
</dbReference>
<dbReference type="CDD" id="cd04465">
    <property type="entry name" value="S1_RPS1_repeat_ec2_hs2"/>
    <property type="match status" value="1"/>
</dbReference>
<sequence>MNILIAEHLGFCFGVKRAVDCAEKEIKNKGENLYSLGPLVHNPQLTDRLKEQGLGIIDDIKDIKAGRVIIRSHGVPLNIYKIIEDNDLKLIDATCPFVKNIQKKVKEFFDKGYKIIIIGDKYHSEIIGINGWCNNEGIIVNNKEEADALPEFDKICVVSQTTNRKEKFDEISNIILKKGKEVKLFNTICNATDLRQTACKEIAEKSDAVIVIGGFQSSNTNKLVEISKKYCKNVFHIETKNDLPIEKISKFNTIGITAGASTPEWIIKEVISTMENYNNEEDIRKALEDSVIRLHRGEIVKGKILSVTDNEIMVNVGYKSDGAIPKEELSNDPFVNPKDLYKEGDEIEVCVLDLDDGEGNVLLSIKKAQEKKGWDEIENIFKEGNDIECKVTEVVKGGVIAIVNGIRAFIPASLASMKYVDDLDVFKGKTIKVKIIDIDRNKNKVILSRKAVEKEELEEKKESLWNTLRKGDIIKGTVKRLTNFGAFVDLGGLDGLIHISDLSWSHIKHPSEVVKEGDNVEAVILDFNKENNRISLGLKQIVPEPWKVFIDENKIGDIVEGEVVNLLDFGAFVRLKEGVDGLIHVSQISNEHINKPSDVLKLGEIVKAKIMDIKEDERRISLSIKEIEKKEEPLKEEEKVDIPKEDMNVTIEDVIKEDK</sequence>
<dbReference type="UniPathway" id="UPA00056">
    <property type="reaction ID" value="UER00097"/>
</dbReference>
<dbReference type="NCBIfam" id="TIGR00216">
    <property type="entry name" value="ispH_lytB"/>
    <property type="match status" value="1"/>
</dbReference>
<dbReference type="Gene3D" id="2.40.50.140">
    <property type="entry name" value="Nucleic acid-binding proteins"/>
    <property type="match status" value="4"/>
</dbReference>
<keyword evidence="8" id="KW-0689">Ribosomal protein</keyword>
<dbReference type="Gene3D" id="3.40.1010.20">
    <property type="entry name" value="4-hydroxy-3-methylbut-2-enyl diphosphate reductase, catalytic domain"/>
    <property type="match status" value="2"/>
</dbReference>
<dbReference type="GO" id="GO:0050992">
    <property type="term" value="P:dimethylallyl diphosphate biosynthetic process"/>
    <property type="evidence" value="ECO:0007669"/>
    <property type="project" value="UniProtKB-UniRule"/>
</dbReference>
<organism evidence="8 9">
    <name type="scientific">Acidilutibacter cellobiosedens</name>
    <dbReference type="NCBI Taxonomy" id="2507161"/>
    <lineage>
        <taxon>Bacteria</taxon>
        <taxon>Bacillati</taxon>
        <taxon>Bacillota</taxon>
        <taxon>Tissierellia</taxon>
        <taxon>Tissierellales</taxon>
        <taxon>Acidilutibacteraceae</taxon>
        <taxon>Acidilutibacter</taxon>
    </lineage>
</organism>
<feature type="binding site" evidence="6">
    <location>
        <position position="41"/>
    </location>
    <ligand>
        <name>(2E)-4-hydroxy-3-methylbut-2-enyl diphosphate</name>
        <dbReference type="ChEBI" id="CHEBI:128753"/>
    </ligand>
</feature>
<evidence type="ECO:0000256" key="5">
    <source>
        <dbReference type="ARBA" id="ARBA00025604"/>
    </source>
</evidence>
<dbReference type="InterPro" id="IPR012340">
    <property type="entry name" value="NA-bd_OB-fold"/>
</dbReference>
<dbReference type="NCBIfam" id="NF002187">
    <property type="entry name" value="PRK01045.1-1"/>
    <property type="match status" value="1"/>
</dbReference>
<dbReference type="GO" id="GO:0046872">
    <property type="term" value="F:metal ion binding"/>
    <property type="evidence" value="ECO:0007669"/>
    <property type="project" value="UniProtKB-KW"/>
</dbReference>
<keyword evidence="1 6" id="KW-0004">4Fe-4S</keyword>